<dbReference type="GO" id="GO:0006351">
    <property type="term" value="P:DNA-templated transcription"/>
    <property type="evidence" value="ECO:0007669"/>
    <property type="project" value="TreeGrafter"/>
</dbReference>
<comment type="similarity">
    <text evidence="1">Belongs to the LysR transcriptional regulatory family.</text>
</comment>
<dbReference type="RefSeq" id="WP_119558712.1">
    <property type="nucleotide sequence ID" value="NZ_QXMN01000114.1"/>
</dbReference>
<dbReference type="GO" id="GO:0003700">
    <property type="term" value="F:DNA-binding transcription factor activity"/>
    <property type="evidence" value="ECO:0007669"/>
    <property type="project" value="InterPro"/>
</dbReference>
<keyword evidence="4" id="KW-0804">Transcription</keyword>
<dbReference type="OrthoDB" id="8928056at2"/>
<dbReference type="InterPro" id="IPR005119">
    <property type="entry name" value="LysR_subst-bd"/>
</dbReference>
<evidence type="ECO:0000313" key="7">
    <source>
        <dbReference type="Proteomes" id="UP000265619"/>
    </source>
</evidence>
<dbReference type="Proteomes" id="UP000265619">
    <property type="component" value="Unassembled WGS sequence"/>
</dbReference>
<dbReference type="InterPro" id="IPR036388">
    <property type="entry name" value="WH-like_DNA-bd_sf"/>
</dbReference>
<dbReference type="PROSITE" id="PS50931">
    <property type="entry name" value="HTH_LYSR"/>
    <property type="match status" value="1"/>
</dbReference>
<dbReference type="InterPro" id="IPR036390">
    <property type="entry name" value="WH_DNA-bd_sf"/>
</dbReference>
<accession>A0A9X8CYE4</accession>
<dbReference type="AlphaFoldDB" id="A0A9X8CYE4"/>
<dbReference type="CDD" id="cd08422">
    <property type="entry name" value="PBP2_CrgA_like"/>
    <property type="match status" value="1"/>
</dbReference>
<dbReference type="Pfam" id="PF00126">
    <property type="entry name" value="HTH_1"/>
    <property type="match status" value="1"/>
</dbReference>
<keyword evidence="3" id="KW-0238">DNA-binding</keyword>
<dbReference type="Gene3D" id="1.10.10.10">
    <property type="entry name" value="Winged helix-like DNA-binding domain superfamily/Winged helix DNA-binding domain"/>
    <property type="match status" value="1"/>
</dbReference>
<dbReference type="InterPro" id="IPR000847">
    <property type="entry name" value="LysR_HTH_N"/>
</dbReference>
<organism evidence="6 7">
    <name type="scientific">Acidovorax cavernicola</name>
    <dbReference type="NCBI Taxonomy" id="1675792"/>
    <lineage>
        <taxon>Bacteria</taxon>
        <taxon>Pseudomonadati</taxon>
        <taxon>Pseudomonadota</taxon>
        <taxon>Betaproteobacteria</taxon>
        <taxon>Burkholderiales</taxon>
        <taxon>Comamonadaceae</taxon>
        <taxon>Acidovorax</taxon>
    </lineage>
</organism>
<dbReference type="SUPFAM" id="SSF53850">
    <property type="entry name" value="Periplasmic binding protein-like II"/>
    <property type="match status" value="1"/>
</dbReference>
<evidence type="ECO:0000256" key="1">
    <source>
        <dbReference type="ARBA" id="ARBA00009437"/>
    </source>
</evidence>
<dbReference type="PANTHER" id="PTHR30537">
    <property type="entry name" value="HTH-TYPE TRANSCRIPTIONAL REGULATOR"/>
    <property type="match status" value="1"/>
</dbReference>
<keyword evidence="2" id="KW-0805">Transcription regulation</keyword>
<dbReference type="EMBL" id="QXMN01000114">
    <property type="protein sequence ID" value="RIX72044.1"/>
    <property type="molecule type" value="Genomic_DNA"/>
</dbReference>
<dbReference type="InterPro" id="IPR058163">
    <property type="entry name" value="LysR-type_TF_proteobact-type"/>
</dbReference>
<evidence type="ECO:0000256" key="2">
    <source>
        <dbReference type="ARBA" id="ARBA00023015"/>
    </source>
</evidence>
<feature type="domain" description="HTH lysR-type" evidence="5">
    <location>
        <begin position="11"/>
        <end position="68"/>
    </location>
</feature>
<dbReference type="Gene3D" id="3.40.190.290">
    <property type="match status" value="1"/>
</dbReference>
<gene>
    <name evidence="6" type="ORF">D3H34_31290</name>
</gene>
<name>A0A9X8CYE4_9BURK</name>
<protein>
    <submittedName>
        <fullName evidence="6">LysR family transcriptional regulator</fullName>
    </submittedName>
</protein>
<dbReference type="GO" id="GO:0043565">
    <property type="term" value="F:sequence-specific DNA binding"/>
    <property type="evidence" value="ECO:0007669"/>
    <property type="project" value="TreeGrafter"/>
</dbReference>
<reference evidence="6 7" key="1">
    <citation type="submission" date="2018-09" db="EMBL/GenBank/DDBJ databases">
        <title>Acidovorax cavernicola nov. sp. isolated from Gruta de las Maravillas (Aracena, Spain).</title>
        <authorList>
            <person name="Jurado V."/>
            <person name="Gutierrez-Patricio S."/>
            <person name="Gonzalez-Pimentel J.L."/>
            <person name="Miller A.Z."/>
            <person name="Laiz L."/>
            <person name="Saiz-Jimenez C."/>
        </authorList>
    </citation>
    <scope>NUCLEOTIDE SEQUENCE [LARGE SCALE GENOMIC DNA]</scope>
    <source>
        <strain evidence="6 7">1011MAR4D40.2</strain>
    </source>
</reference>
<dbReference type="Pfam" id="PF03466">
    <property type="entry name" value="LysR_substrate"/>
    <property type="match status" value="1"/>
</dbReference>
<comment type="caution">
    <text evidence="6">The sequence shown here is derived from an EMBL/GenBank/DDBJ whole genome shotgun (WGS) entry which is preliminary data.</text>
</comment>
<dbReference type="PANTHER" id="PTHR30537:SF5">
    <property type="entry name" value="HTH-TYPE TRANSCRIPTIONAL ACTIVATOR TTDR-RELATED"/>
    <property type="match status" value="1"/>
</dbReference>
<dbReference type="FunFam" id="1.10.10.10:FF:000001">
    <property type="entry name" value="LysR family transcriptional regulator"/>
    <property type="match status" value="1"/>
</dbReference>
<evidence type="ECO:0000256" key="4">
    <source>
        <dbReference type="ARBA" id="ARBA00023163"/>
    </source>
</evidence>
<evidence type="ECO:0000256" key="3">
    <source>
        <dbReference type="ARBA" id="ARBA00023125"/>
    </source>
</evidence>
<keyword evidence="7" id="KW-1185">Reference proteome</keyword>
<evidence type="ECO:0000313" key="6">
    <source>
        <dbReference type="EMBL" id="RIX72044.1"/>
    </source>
</evidence>
<dbReference type="SUPFAM" id="SSF46785">
    <property type="entry name" value="Winged helix' DNA-binding domain"/>
    <property type="match status" value="1"/>
</dbReference>
<sequence length="323" mass="34794">MNSNDALKTEQLWSHLYWLVVLEQQGSFTAAAARLGVSKAAVSQHIAGLERAAGVPLVRRTTRSMLLTDAGRHLVQDTREAFARIAGSFAQVRDLADAPRGSLRVTAPVALARQHLVPRLPEFLDQYPDIQLELDLSDQLRPLSQEGLDLAIRHTSTPPDNHVAWALCSTHSVLVASQAYLERHGPAPAAPDDLRQHRCLHYPRGHDAAAWTLQRLGRGGGARATVPVSGPLVANNSEALRDAAIAGLGIALVPDFSAQAALAAGQLVQVLPQWRPMGAFSPTIYAMRPYSAHVPRAVAVFVDWLREVFAPGFAPGAPTSNSL</sequence>
<evidence type="ECO:0000259" key="5">
    <source>
        <dbReference type="PROSITE" id="PS50931"/>
    </source>
</evidence>
<proteinExistence type="inferred from homology"/>